<evidence type="ECO:0000256" key="1">
    <source>
        <dbReference type="SAM" id="MobiDB-lite"/>
    </source>
</evidence>
<feature type="region of interest" description="Disordered" evidence="1">
    <location>
        <begin position="219"/>
        <end position="258"/>
    </location>
</feature>
<evidence type="ECO:0000313" key="2">
    <source>
        <dbReference type="EMBL" id="MBB5101232.1"/>
    </source>
</evidence>
<feature type="compositionally biased region" description="Low complexity" evidence="1">
    <location>
        <begin position="7"/>
        <end position="68"/>
    </location>
</feature>
<comment type="caution">
    <text evidence="2">The sequence shown here is derived from an EMBL/GenBank/DDBJ whole genome shotgun (WGS) entry which is preliminary data.</text>
</comment>
<dbReference type="EMBL" id="JACHJD010000001">
    <property type="protein sequence ID" value="MBB5101232.1"/>
    <property type="molecule type" value="Genomic_DNA"/>
</dbReference>
<feature type="compositionally biased region" description="Low complexity" evidence="1">
    <location>
        <begin position="138"/>
        <end position="147"/>
    </location>
</feature>
<feature type="region of interest" description="Disordered" evidence="1">
    <location>
        <begin position="183"/>
        <end position="202"/>
    </location>
</feature>
<dbReference type="AlphaFoldDB" id="A0A7W8EQ27"/>
<accession>A0A7W8EQ27</accession>
<protein>
    <submittedName>
        <fullName evidence="2">Uncharacterized protein</fullName>
    </submittedName>
</protein>
<reference evidence="2 3" key="1">
    <citation type="submission" date="2020-08" db="EMBL/GenBank/DDBJ databases">
        <title>Genomic Encyclopedia of Type Strains, Phase III (KMG-III): the genomes of soil and plant-associated and newly described type strains.</title>
        <authorList>
            <person name="Whitman W."/>
        </authorList>
    </citation>
    <scope>NUCLEOTIDE SEQUENCE [LARGE SCALE GENOMIC DNA]</scope>
    <source>
        <strain evidence="2 3">CECT 3146</strain>
    </source>
</reference>
<feature type="compositionally biased region" description="Basic residues" evidence="1">
    <location>
        <begin position="221"/>
        <end position="236"/>
    </location>
</feature>
<feature type="compositionally biased region" description="Low complexity" evidence="1">
    <location>
        <begin position="75"/>
        <end position="85"/>
    </location>
</feature>
<gene>
    <name evidence="2" type="ORF">FHS40_000285</name>
</gene>
<sequence>MLRRRPQLPGLPGLPHHGPQPGAAAPARLRPARPARSPRPASWRAGCWPPTRRSPSPAPAPTRSWSRRSPPPAASRPVPAATAGTWHGGTGAGYPQRTESPRVQSPSGNPRHLSTRGGVRPQVECACGRTRPPPPPVTAAVPSASRPYGTPRATTVGGREGAVAPTVPPTSGAHLAMPPVLLPRARPRQGPTGPPRGPRAFRGRAARAAAAQVSAVAVLPRRARPPSRCPWRRRAGHSKDVPGCRPRRRSDAPPVGRA</sequence>
<dbReference type="Proteomes" id="UP000549009">
    <property type="component" value="Unassembled WGS sequence"/>
</dbReference>
<keyword evidence="3" id="KW-1185">Reference proteome</keyword>
<proteinExistence type="predicted"/>
<organism evidence="2 3">
    <name type="scientific">Streptomyces spectabilis</name>
    <dbReference type="NCBI Taxonomy" id="68270"/>
    <lineage>
        <taxon>Bacteria</taxon>
        <taxon>Bacillati</taxon>
        <taxon>Actinomycetota</taxon>
        <taxon>Actinomycetes</taxon>
        <taxon>Kitasatosporales</taxon>
        <taxon>Streptomycetaceae</taxon>
        <taxon>Streptomyces</taxon>
    </lineage>
</organism>
<feature type="region of interest" description="Disordered" evidence="1">
    <location>
        <begin position="1"/>
        <end position="177"/>
    </location>
</feature>
<evidence type="ECO:0000313" key="3">
    <source>
        <dbReference type="Proteomes" id="UP000549009"/>
    </source>
</evidence>
<feature type="compositionally biased region" description="Polar residues" evidence="1">
    <location>
        <begin position="97"/>
        <end position="108"/>
    </location>
</feature>
<name>A0A7W8EQ27_STRST</name>